<reference evidence="2" key="1">
    <citation type="journal article" date="2018" name="Nat. Microbiol.">
        <title>Leveraging single-cell genomics to expand the fungal tree of life.</title>
        <authorList>
            <person name="Ahrendt S.R."/>
            <person name="Quandt C.A."/>
            <person name="Ciobanu D."/>
            <person name="Clum A."/>
            <person name="Salamov A."/>
            <person name="Andreopoulos B."/>
            <person name="Cheng J.F."/>
            <person name="Woyke T."/>
            <person name="Pelin A."/>
            <person name="Henrissat B."/>
            <person name="Reynolds N.K."/>
            <person name="Benny G.L."/>
            <person name="Smith M.E."/>
            <person name="James T.Y."/>
            <person name="Grigoriev I.V."/>
        </authorList>
    </citation>
    <scope>NUCLEOTIDE SEQUENCE [LARGE SCALE GENOMIC DNA]</scope>
</reference>
<dbReference type="AlphaFoldDB" id="A0A4P9W5U1"/>
<gene>
    <name evidence="1" type="ORF">BDK51DRAFT_34096</name>
</gene>
<protein>
    <submittedName>
        <fullName evidence="1">Uncharacterized protein</fullName>
    </submittedName>
</protein>
<dbReference type="OrthoDB" id="2129662at2759"/>
<dbReference type="EMBL" id="KZ999037">
    <property type="protein sequence ID" value="RKO85476.1"/>
    <property type="molecule type" value="Genomic_DNA"/>
</dbReference>
<dbReference type="Proteomes" id="UP000269721">
    <property type="component" value="Unassembled WGS sequence"/>
</dbReference>
<organism evidence="1 2">
    <name type="scientific">Blyttiomyces helicus</name>
    <dbReference type="NCBI Taxonomy" id="388810"/>
    <lineage>
        <taxon>Eukaryota</taxon>
        <taxon>Fungi</taxon>
        <taxon>Fungi incertae sedis</taxon>
        <taxon>Chytridiomycota</taxon>
        <taxon>Chytridiomycota incertae sedis</taxon>
        <taxon>Chytridiomycetes</taxon>
        <taxon>Chytridiomycetes incertae sedis</taxon>
        <taxon>Blyttiomyces</taxon>
    </lineage>
</organism>
<evidence type="ECO:0000313" key="1">
    <source>
        <dbReference type="EMBL" id="RKO85476.1"/>
    </source>
</evidence>
<proteinExistence type="predicted"/>
<name>A0A4P9W5U1_9FUNG</name>
<accession>A0A4P9W5U1</accession>
<evidence type="ECO:0000313" key="2">
    <source>
        <dbReference type="Proteomes" id="UP000269721"/>
    </source>
</evidence>
<sequence length="522" mass="57298">MPNFSIEPPHSTIYQNQMEPRSRPAINLQRTANRVKSIACRPDVASDTICRAPSIPIYQARVDPCLQPAFPRAGPGLYYPALPRKHVILVLPGQKSSPARGSPAVFICGICDVVPNQPAKPSGKPDAKLTEQQVAVCIPCGKETVILLLRGSQSSLEPERHMTFTCRSCDVATGLNSVSLTEPRPEPLPASVAARLASLPAAKRKKGPVKHRADVVCSACARCVGVGQMQVRTDVPLHEQRRREEWVEPAFEVEVCGGNGPFRTGKWRPRQLFSPGRRTCNVSHERIGAVTYNYESRCCPGEIPPVDRSAMFSIWAECQLLGRGTSKEMEASVEFRTYASIVARCRSSHLEIAHTIGSEPAAGISRLLVLQWEAGKLKAKRRSHPVFSGLFRAVITAATAAHQANYPTSPPLAHFCVALFPVDPDAPDRKQHSHTSNWGGCGFGPFDKYVVGKPIEKSLFDEPGVFPDAVRERQKNWVVAVYELLEWCDLTVALDSGWGVGRGRGRLRCDCDCERSSHVLCT</sequence>
<keyword evidence="2" id="KW-1185">Reference proteome</keyword>